<feature type="region of interest" description="Disordered" evidence="1">
    <location>
        <begin position="181"/>
        <end position="223"/>
    </location>
</feature>
<accession>A0A0F8YI30</accession>
<proteinExistence type="predicted"/>
<organism evidence="2">
    <name type="scientific">marine sediment metagenome</name>
    <dbReference type="NCBI Taxonomy" id="412755"/>
    <lineage>
        <taxon>unclassified sequences</taxon>
        <taxon>metagenomes</taxon>
        <taxon>ecological metagenomes</taxon>
    </lineage>
</organism>
<reference evidence="2" key="1">
    <citation type="journal article" date="2015" name="Nature">
        <title>Complex archaea that bridge the gap between prokaryotes and eukaryotes.</title>
        <authorList>
            <person name="Spang A."/>
            <person name="Saw J.H."/>
            <person name="Jorgensen S.L."/>
            <person name="Zaremba-Niedzwiedzka K."/>
            <person name="Martijn J."/>
            <person name="Lind A.E."/>
            <person name="van Eijk R."/>
            <person name="Schleper C."/>
            <person name="Guy L."/>
            <person name="Ettema T.J."/>
        </authorList>
    </citation>
    <scope>NUCLEOTIDE SEQUENCE</scope>
</reference>
<feature type="compositionally biased region" description="Pro residues" evidence="1">
    <location>
        <begin position="186"/>
        <end position="196"/>
    </location>
</feature>
<protein>
    <submittedName>
        <fullName evidence="2">Uncharacterized protein</fullName>
    </submittedName>
</protein>
<evidence type="ECO:0000313" key="2">
    <source>
        <dbReference type="EMBL" id="KKK73370.1"/>
    </source>
</evidence>
<comment type="caution">
    <text evidence="2">The sequence shown here is derived from an EMBL/GenBank/DDBJ whole genome shotgun (WGS) entry which is preliminary data.</text>
</comment>
<feature type="non-terminal residue" evidence="2">
    <location>
        <position position="1"/>
    </location>
</feature>
<gene>
    <name evidence="2" type="ORF">LCGC14_2894500</name>
</gene>
<name>A0A0F8YI30_9ZZZZ</name>
<sequence>VSDDSIIVSKLFGSAATVPGTVSLIEVTFDHPAFINEEVRILMEWSGTAGDINNYLEFWATSSSVKASEHTVRYFGSYTLTFASDATYRYTYVAGEDGGSGGGIVYPTQAITRVTNMIHRYVRENGIFNLELQLGEVTTDFGIPQWLSRPQPAVAKTAEKQQDVETKESIQEAINEALTPQISFPGPAPAPPPVPGMVPTDLPSQPAPATPSRVIPRQEGEGTRFTPEHHRILTEQFEDLERLVPKGGGGVQEIQDLIAEIKAGAGIGQPETTQPSSRVELGRAGLARERARMRELRAQGLSQEEINKTFKNLDNYPIDEVMNILHDDDVKQDEN</sequence>
<evidence type="ECO:0000256" key="1">
    <source>
        <dbReference type="SAM" id="MobiDB-lite"/>
    </source>
</evidence>
<dbReference type="EMBL" id="LAZR01056814">
    <property type="protein sequence ID" value="KKK73370.1"/>
    <property type="molecule type" value="Genomic_DNA"/>
</dbReference>
<dbReference type="AlphaFoldDB" id="A0A0F8YI30"/>